<name>A0AAE4ANK1_9BACT</name>
<keyword evidence="2 6" id="KW-0479">Metal-binding</keyword>
<feature type="active site" description="Proton acceptor; specific for (S)-substrate epimerization" evidence="5">
    <location>
        <position position="261"/>
    </location>
</feature>
<dbReference type="InterPro" id="IPR036849">
    <property type="entry name" value="Enolase-like_C_sf"/>
</dbReference>
<dbReference type="GO" id="GO:0016855">
    <property type="term" value="F:racemase and epimerase activity, acting on amino acids and derivatives"/>
    <property type="evidence" value="ECO:0007669"/>
    <property type="project" value="UniProtKB-UniRule"/>
</dbReference>
<dbReference type="Pfam" id="PF02746">
    <property type="entry name" value="MR_MLE_N"/>
    <property type="match status" value="1"/>
</dbReference>
<dbReference type="InterPro" id="IPR029065">
    <property type="entry name" value="Enolase_C-like"/>
</dbReference>
<evidence type="ECO:0000259" key="8">
    <source>
        <dbReference type="SMART" id="SM00922"/>
    </source>
</evidence>
<dbReference type="Pfam" id="PF13378">
    <property type="entry name" value="MR_MLE_C"/>
    <property type="match status" value="1"/>
</dbReference>
<sequence>MKISYQRLVMQKIYPLVISRGTSGNSENLFVHVHCFGATGLGELAGTKDADGENCDTGISELNAFVAGLDDDKHPSIHDIWQRARAAGVRPRALAALDMALWDAFAKSCGQPLWRVFGLAQRAVPTSLTIGINPPEVTRERVPEILARTGAKYLKIKLGSPAGIAADQAHFLAAREAARPFNVHLRVDANGGWSCADAKMMLQWLAERDVDYVEQPLVKGAEDQLPELFKSRPLPIFVDESCWFATDIPTFAHCVDGVNLKLMKCGGPTEALRLVATARAHGLQTMIGCMSESTVAISAAASMSALFDHIDLDSHFNISNDPATGAQMIDGAVIPPDKPGHGAVLNT</sequence>
<evidence type="ECO:0000313" key="10">
    <source>
        <dbReference type="Proteomes" id="UP001238163"/>
    </source>
</evidence>
<evidence type="ECO:0000256" key="1">
    <source>
        <dbReference type="ARBA" id="ARBA00008031"/>
    </source>
</evidence>
<dbReference type="EC" id="5.1.1.-" evidence="7"/>
<dbReference type="GO" id="GO:0046872">
    <property type="term" value="F:metal ion binding"/>
    <property type="evidence" value="ECO:0007669"/>
    <property type="project" value="UniProtKB-KW"/>
</dbReference>
<evidence type="ECO:0000256" key="2">
    <source>
        <dbReference type="ARBA" id="ARBA00022723"/>
    </source>
</evidence>
<gene>
    <name evidence="9" type="ORF">J3R75_000554</name>
</gene>
<dbReference type="GO" id="GO:0009063">
    <property type="term" value="P:amino acid catabolic process"/>
    <property type="evidence" value="ECO:0007669"/>
    <property type="project" value="InterPro"/>
</dbReference>
<keyword evidence="4 7" id="KW-0413">Isomerase</keyword>
<dbReference type="PANTHER" id="PTHR48080:SF3">
    <property type="entry name" value="ENOLASE SUPERFAMILY MEMBER DDB_G0284701"/>
    <property type="match status" value="1"/>
</dbReference>
<feature type="active site" description="Proton acceptor; specific for (R)-substrate epimerization" evidence="5">
    <location>
        <position position="157"/>
    </location>
</feature>
<dbReference type="Gene3D" id="3.20.20.120">
    <property type="entry name" value="Enolase-like C-terminal domain"/>
    <property type="match status" value="1"/>
</dbReference>
<dbReference type="RefSeq" id="WP_307259776.1">
    <property type="nucleotide sequence ID" value="NZ_JAUSVL010000001.1"/>
</dbReference>
<feature type="binding site" evidence="6">
    <location>
        <position position="214"/>
    </location>
    <ligand>
        <name>Mg(2+)</name>
        <dbReference type="ChEBI" id="CHEBI:18420"/>
    </ligand>
</feature>
<dbReference type="SUPFAM" id="SSF54826">
    <property type="entry name" value="Enolase N-terminal domain-like"/>
    <property type="match status" value="1"/>
</dbReference>
<evidence type="ECO:0000256" key="3">
    <source>
        <dbReference type="ARBA" id="ARBA00022842"/>
    </source>
</evidence>
<dbReference type="PROSITE" id="PS00909">
    <property type="entry name" value="MR_MLE_2"/>
    <property type="match status" value="1"/>
</dbReference>
<dbReference type="InterPro" id="IPR034593">
    <property type="entry name" value="DgoD-like"/>
</dbReference>
<evidence type="ECO:0000256" key="6">
    <source>
        <dbReference type="PIRSR" id="PIRSR634603-3"/>
    </source>
</evidence>
<dbReference type="Proteomes" id="UP001238163">
    <property type="component" value="Unassembled WGS sequence"/>
</dbReference>
<dbReference type="InterPro" id="IPR013341">
    <property type="entry name" value="Mandelate_racemase_N_dom"/>
</dbReference>
<feature type="binding site" evidence="6">
    <location>
        <position position="188"/>
    </location>
    <ligand>
        <name>Mg(2+)</name>
        <dbReference type="ChEBI" id="CHEBI:18420"/>
    </ligand>
</feature>
<dbReference type="SMART" id="SM00922">
    <property type="entry name" value="MR_MLE"/>
    <property type="match status" value="1"/>
</dbReference>
<dbReference type="AlphaFoldDB" id="A0AAE4ANK1"/>
<dbReference type="SFLD" id="SFLDG00180">
    <property type="entry name" value="muconate_cycloisomerase"/>
    <property type="match status" value="1"/>
</dbReference>
<keyword evidence="10" id="KW-1185">Reference proteome</keyword>
<dbReference type="SUPFAM" id="SSF51604">
    <property type="entry name" value="Enolase C-terminal domain-like"/>
    <property type="match status" value="1"/>
</dbReference>
<dbReference type="SFLD" id="SFLDS00001">
    <property type="entry name" value="Enolase"/>
    <property type="match status" value="1"/>
</dbReference>
<dbReference type="CDD" id="cd03319">
    <property type="entry name" value="L-Ala-DL-Glu_epimerase"/>
    <property type="match status" value="1"/>
</dbReference>
<reference evidence="9" key="1">
    <citation type="submission" date="2023-07" db="EMBL/GenBank/DDBJ databases">
        <title>Genomic Encyclopedia of Type Strains, Phase IV (KMG-IV): sequencing the most valuable type-strain genomes for metagenomic binning, comparative biology and taxonomic classification.</title>
        <authorList>
            <person name="Goeker M."/>
        </authorList>
    </citation>
    <scope>NUCLEOTIDE SEQUENCE</scope>
    <source>
        <strain evidence="9">DSM 24202</strain>
    </source>
</reference>
<organism evidence="9 10">
    <name type="scientific">Oligosphaera ethanolica</name>
    <dbReference type="NCBI Taxonomy" id="760260"/>
    <lineage>
        <taxon>Bacteria</taxon>
        <taxon>Pseudomonadati</taxon>
        <taxon>Lentisphaerota</taxon>
        <taxon>Oligosphaeria</taxon>
        <taxon>Oligosphaerales</taxon>
        <taxon>Oligosphaeraceae</taxon>
        <taxon>Oligosphaera</taxon>
    </lineage>
</organism>
<evidence type="ECO:0000256" key="7">
    <source>
        <dbReference type="RuleBase" id="RU366006"/>
    </source>
</evidence>
<evidence type="ECO:0000256" key="5">
    <source>
        <dbReference type="PIRSR" id="PIRSR634603-1"/>
    </source>
</evidence>
<dbReference type="EMBL" id="JAUSVL010000001">
    <property type="protein sequence ID" value="MDQ0288447.1"/>
    <property type="molecule type" value="Genomic_DNA"/>
</dbReference>
<dbReference type="Gene3D" id="3.30.390.10">
    <property type="entry name" value="Enolase-like, N-terminal domain"/>
    <property type="match status" value="1"/>
</dbReference>
<evidence type="ECO:0000256" key="4">
    <source>
        <dbReference type="ARBA" id="ARBA00023235"/>
    </source>
</evidence>
<dbReference type="InterPro" id="IPR034603">
    <property type="entry name" value="Dipeptide_epimerase"/>
</dbReference>
<accession>A0AAE4ANK1</accession>
<proteinExistence type="inferred from homology"/>
<evidence type="ECO:0000313" key="9">
    <source>
        <dbReference type="EMBL" id="MDQ0288447.1"/>
    </source>
</evidence>
<dbReference type="InterPro" id="IPR013342">
    <property type="entry name" value="Mandelate_racemase_C"/>
</dbReference>
<comment type="caution">
    <text evidence="9">The sequence shown here is derived from an EMBL/GenBank/DDBJ whole genome shotgun (WGS) entry which is preliminary data.</text>
</comment>
<feature type="domain" description="Mandelate racemase/muconate lactonizing enzyme C-terminal" evidence="8">
    <location>
        <begin position="135"/>
        <end position="235"/>
    </location>
</feature>
<feature type="binding site" evidence="6">
    <location>
        <position position="239"/>
    </location>
    <ligand>
        <name>Mg(2+)</name>
        <dbReference type="ChEBI" id="CHEBI:18420"/>
    </ligand>
</feature>
<dbReference type="InterPro" id="IPR018110">
    <property type="entry name" value="Mandel_Rmase/mucon_lact_enz_CS"/>
</dbReference>
<comment type="similarity">
    <text evidence="1 7">Belongs to the mandelate racemase/muconate lactonizing enzyme family.</text>
</comment>
<comment type="cofactor">
    <cofactor evidence="6 7">
        <name>Mg(2+)</name>
        <dbReference type="ChEBI" id="CHEBI:18420"/>
    </cofactor>
    <text evidence="6 7">Binds 1 Mg(2+) ion per subunit.</text>
</comment>
<protein>
    <recommendedName>
        <fullName evidence="7">Dipeptide epimerase</fullName>
        <ecNumber evidence="7">5.1.1.-</ecNumber>
    </recommendedName>
</protein>
<keyword evidence="3 6" id="KW-0460">Magnesium</keyword>
<dbReference type="PANTHER" id="PTHR48080">
    <property type="entry name" value="D-GALACTONATE DEHYDRATASE-RELATED"/>
    <property type="match status" value="1"/>
</dbReference>
<dbReference type="InterPro" id="IPR029017">
    <property type="entry name" value="Enolase-like_N"/>
</dbReference>